<dbReference type="Gene3D" id="3.40.50.720">
    <property type="entry name" value="NAD(P)-binding Rossmann-like Domain"/>
    <property type="match status" value="1"/>
</dbReference>
<dbReference type="InterPro" id="IPR020904">
    <property type="entry name" value="Sc_DH/Rdtase_CS"/>
</dbReference>
<accession>A0ABP7WKG5</accession>
<evidence type="ECO:0000256" key="1">
    <source>
        <dbReference type="ARBA" id="ARBA00006484"/>
    </source>
</evidence>
<dbReference type="Pfam" id="PF00106">
    <property type="entry name" value="adh_short"/>
    <property type="match status" value="1"/>
</dbReference>
<sequence>MAAEMTTELRTEIALITGASAGIGKAFAEQLAPRCKAMVLVGRDNEKLAALSDALRQDGLTIYCLALDLSSNIGVARVMEAIRQKGPITLLINNAGFGSVGRFAEADLDVQQAMVNLHCNATLALCRAALPYMKESGGGRIINVSSMGSFFPLKNSAVYGASKAFLNAYSEALQLEVRRDGIKVQCLCPSYTRSEFHQRAAFDGFDNSKVPEEMWWSAADLVSYSLAELYSDNANVICIPGEDSRQLVYQCLIASAEKFK</sequence>
<evidence type="ECO:0000313" key="4">
    <source>
        <dbReference type="EMBL" id="GAA4090883.1"/>
    </source>
</evidence>
<gene>
    <name evidence="4" type="ORF">GCM10022414_12600</name>
</gene>
<dbReference type="InterPro" id="IPR036291">
    <property type="entry name" value="NAD(P)-bd_dom_sf"/>
</dbReference>
<reference evidence="5" key="1">
    <citation type="journal article" date="2019" name="Int. J. Syst. Evol. Microbiol.">
        <title>The Global Catalogue of Microorganisms (GCM) 10K type strain sequencing project: providing services to taxonomists for standard genome sequencing and annotation.</title>
        <authorList>
            <consortium name="The Broad Institute Genomics Platform"/>
            <consortium name="The Broad Institute Genome Sequencing Center for Infectious Disease"/>
            <person name="Wu L."/>
            <person name="Ma J."/>
        </authorList>
    </citation>
    <scope>NUCLEOTIDE SEQUENCE [LARGE SCALE GENOMIC DNA]</scope>
    <source>
        <strain evidence="5">JCM 17304</strain>
    </source>
</reference>
<comment type="similarity">
    <text evidence="1 3">Belongs to the short-chain dehydrogenases/reductases (SDR) family.</text>
</comment>
<name>A0ABP7WKG5_9GAMM</name>
<evidence type="ECO:0000256" key="2">
    <source>
        <dbReference type="ARBA" id="ARBA00023002"/>
    </source>
</evidence>
<keyword evidence="2" id="KW-0560">Oxidoreductase</keyword>
<keyword evidence="5" id="KW-1185">Reference proteome</keyword>
<dbReference type="PROSITE" id="PS00061">
    <property type="entry name" value="ADH_SHORT"/>
    <property type="match status" value="1"/>
</dbReference>
<comment type="caution">
    <text evidence="4">The sequence shown here is derived from an EMBL/GenBank/DDBJ whole genome shotgun (WGS) entry which is preliminary data.</text>
</comment>
<dbReference type="Proteomes" id="UP001500392">
    <property type="component" value="Unassembled WGS sequence"/>
</dbReference>
<dbReference type="EMBL" id="BAABDM010000002">
    <property type="protein sequence ID" value="GAA4090883.1"/>
    <property type="molecule type" value="Genomic_DNA"/>
</dbReference>
<dbReference type="PANTHER" id="PTHR44196:SF2">
    <property type="entry name" value="SHORT-CHAIN DEHYDROGENASE-RELATED"/>
    <property type="match status" value="1"/>
</dbReference>
<organism evidence="4 5">
    <name type="scientific">Zhongshania borealis</name>
    <dbReference type="NCBI Taxonomy" id="889488"/>
    <lineage>
        <taxon>Bacteria</taxon>
        <taxon>Pseudomonadati</taxon>
        <taxon>Pseudomonadota</taxon>
        <taxon>Gammaproteobacteria</taxon>
        <taxon>Cellvibrionales</taxon>
        <taxon>Spongiibacteraceae</taxon>
        <taxon>Zhongshania</taxon>
    </lineage>
</organism>
<dbReference type="PRINTS" id="PR00081">
    <property type="entry name" value="GDHRDH"/>
</dbReference>
<evidence type="ECO:0000256" key="3">
    <source>
        <dbReference type="RuleBase" id="RU000363"/>
    </source>
</evidence>
<dbReference type="PANTHER" id="PTHR44196">
    <property type="entry name" value="DEHYDROGENASE/REDUCTASE SDR FAMILY MEMBER 7B"/>
    <property type="match status" value="1"/>
</dbReference>
<dbReference type="PIRSF" id="PIRSF000126">
    <property type="entry name" value="11-beta-HSD1"/>
    <property type="match status" value="1"/>
</dbReference>
<dbReference type="InterPro" id="IPR002347">
    <property type="entry name" value="SDR_fam"/>
</dbReference>
<proteinExistence type="inferred from homology"/>
<dbReference type="SUPFAM" id="SSF51735">
    <property type="entry name" value="NAD(P)-binding Rossmann-fold domains"/>
    <property type="match status" value="1"/>
</dbReference>
<evidence type="ECO:0000313" key="5">
    <source>
        <dbReference type="Proteomes" id="UP001500392"/>
    </source>
</evidence>
<dbReference type="PRINTS" id="PR00080">
    <property type="entry name" value="SDRFAMILY"/>
</dbReference>
<dbReference type="CDD" id="cd05233">
    <property type="entry name" value="SDR_c"/>
    <property type="match status" value="1"/>
</dbReference>
<protein>
    <submittedName>
        <fullName evidence="4">SDR family oxidoreductase</fullName>
    </submittedName>
</protein>